<dbReference type="OrthoDB" id="3944677at2759"/>
<proteinExistence type="predicted"/>
<keyword evidence="3" id="KW-1185">Reference proteome</keyword>
<evidence type="ECO:0000313" key="3">
    <source>
        <dbReference type="Proteomes" id="UP000800200"/>
    </source>
</evidence>
<evidence type="ECO:0000256" key="1">
    <source>
        <dbReference type="SAM" id="MobiDB-lite"/>
    </source>
</evidence>
<dbReference type="AlphaFoldDB" id="A0A6A6DI08"/>
<feature type="compositionally biased region" description="Polar residues" evidence="1">
    <location>
        <begin position="327"/>
        <end position="338"/>
    </location>
</feature>
<accession>A0A6A6DI08</accession>
<name>A0A6A6DI08_9PEZI</name>
<feature type="compositionally biased region" description="Polar residues" evidence="1">
    <location>
        <begin position="304"/>
        <end position="317"/>
    </location>
</feature>
<feature type="region of interest" description="Disordered" evidence="1">
    <location>
        <begin position="296"/>
        <end position="338"/>
    </location>
</feature>
<sequence length="338" mass="37321">MADGLRSSAPLLVEGMLDVKTHYKTFWESGTCFKDKEAIQECAITNPTFAYRRGELTLHYGTNPLLGFHLALKNTELSVDPPLRVPEIIDPSINAALKSMRTVLVQLEAWCKAFRSHGAQVTIRYINSDAISFCHVLQHQCEHKESLLDSADYNASGHAPTSFDVIDTSNLMDHLGSLNLLTAASPLLCSKPFSTLRTEMLVPRESNVADSAKPSAPNMESRPWGVARCPENAGVTVWASSSRSIQEPSIMPLTEYFTRQNRSSQRLASSQVSSSYALPYHAPAFKRLLKAHAASPLSSSASSRKVTPSKSPSSSLNKYLKEHPQDTQHNYKLTFNIN</sequence>
<protein>
    <submittedName>
        <fullName evidence="2">Uncharacterized protein</fullName>
    </submittedName>
</protein>
<evidence type="ECO:0000313" key="2">
    <source>
        <dbReference type="EMBL" id="KAF2178755.1"/>
    </source>
</evidence>
<organism evidence="2 3">
    <name type="scientific">Zopfia rhizophila CBS 207.26</name>
    <dbReference type="NCBI Taxonomy" id="1314779"/>
    <lineage>
        <taxon>Eukaryota</taxon>
        <taxon>Fungi</taxon>
        <taxon>Dikarya</taxon>
        <taxon>Ascomycota</taxon>
        <taxon>Pezizomycotina</taxon>
        <taxon>Dothideomycetes</taxon>
        <taxon>Dothideomycetes incertae sedis</taxon>
        <taxon>Zopfiaceae</taxon>
        <taxon>Zopfia</taxon>
    </lineage>
</organism>
<reference evidence="2" key="1">
    <citation type="journal article" date="2020" name="Stud. Mycol.">
        <title>101 Dothideomycetes genomes: a test case for predicting lifestyles and emergence of pathogens.</title>
        <authorList>
            <person name="Haridas S."/>
            <person name="Albert R."/>
            <person name="Binder M."/>
            <person name="Bloem J."/>
            <person name="Labutti K."/>
            <person name="Salamov A."/>
            <person name="Andreopoulos B."/>
            <person name="Baker S."/>
            <person name="Barry K."/>
            <person name="Bills G."/>
            <person name="Bluhm B."/>
            <person name="Cannon C."/>
            <person name="Castanera R."/>
            <person name="Culley D."/>
            <person name="Daum C."/>
            <person name="Ezra D."/>
            <person name="Gonzalez J."/>
            <person name="Henrissat B."/>
            <person name="Kuo A."/>
            <person name="Liang C."/>
            <person name="Lipzen A."/>
            <person name="Lutzoni F."/>
            <person name="Magnuson J."/>
            <person name="Mondo S."/>
            <person name="Nolan M."/>
            <person name="Ohm R."/>
            <person name="Pangilinan J."/>
            <person name="Park H.-J."/>
            <person name="Ramirez L."/>
            <person name="Alfaro M."/>
            <person name="Sun H."/>
            <person name="Tritt A."/>
            <person name="Yoshinaga Y."/>
            <person name="Zwiers L.-H."/>
            <person name="Turgeon B."/>
            <person name="Goodwin S."/>
            <person name="Spatafora J."/>
            <person name="Crous P."/>
            <person name="Grigoriev I."/>
        </authorList>
    </citation>
    <scope>NUCLEOTIDE SEQUENCE</scope>
    <source>
        <strain evidence="2">CBS 207.26</strain>
    </source>
</reference>
<gene>
    <name evidence="2" type="ORF">K469DRAFT_695276</name>
</gene>
<dbReference type="EMBL" id="ML994673">
    <property type="protein sequence ID" value="KAF2178755.1"/>
    <property type="molecule type" value="Genomic_DNA"/>
</dbReference>
<dbReference type="Proteomes" id="UP000800200">
    <property type="component" value="Unassembled WGS sequence"/>
</dbReference>